<evidence type="ECO:0000313" key="2">
    <source>
        <dbReference type="Proteomes" id="UP000193719"/>
    </source>
</evidence>
<reference evidence="1 2" key="2">
    <citation type="submission" date="2016-08" db="EMBL/GenBank/DDBJ databases">
        <title>Pervasive Adenine N6-methylation of Active Genes in Fungi.</title>
        <authorList>
            <consortium name="DOE Joint Genome Institute"/>
            <person name="Mondo S.J."/>
            <person name="Dannebaum R.O."/>
            <person name="Kuo R.C."/>
            <person name="Labutti K."/>
            <person name="Haridas S."/>
            <person name="Kuo A."/>
            <person name="Salamov A."/>
            <person name="Ahrendt S.R."/>
            <person name="Lipzen A."/>
            <person name="Sullivan W."/>
            <person name="Andreopoulos W.B."/>
            <person name="Clum A."/>
            <person name="Lindquist E."/>
            <person name="Daum C."/>
            <person name="Ramamoorthy G.K."/>
            <person name="Gryganskyi A."/>
            <person name="Culley D."/>
            <person name="Magnuson J.K."/>
            <person name="James T.Y."/>
            <person name="O'Malley M.A."/>
            <person name="Stajich J.E."/>
            <person name="Spatafora J.W."/>
            <person name="Visel A."/>
            <person name="Grigoriev I.V."/>
        </authorList>
    </citation>
    <scope>NUCLEOTIDE SEQUENCE [LARGE SCALE GENOMIC DNA]</scope>
    <source>
        <strain evidence="2">finn</strain>
    </source>
</reference>
<evidence type="ECO:0000313" key="1">
    <source>
        <dbReference type="EMBL" id="ORX53850.1"/>
    </source>
</evidence>
<gene>
    <name evidence="1" type="ORF">BCR36DRAFT_442476</name>
</gene>
<accession>A0A1Y1VEW2</accession>
<dbReference type="AlphaFoldDB" id="A0A1Y1VEW2"/>
<sequence length="227" mass="27922">MKLYLPFEISNHIYKYSHNIYFLCLFNNITDDIVNKSINYYFLDNLKEKGKSDNFKNYLINGVKSFCVNIIRNLVYFDKLYLYKNTNINIEFLNYNLYSRKYTTYSVCRYLKLNEKYGISTYIYEIINSYIFYYSVIYNKEIRKPLLVDRSVLELYYDKYHILPKFVYCIPCNYHLIENIQYGYKYYNINSLNEIYYNNRFLGIESFDIPYKLICFQIKKLFNMYII</sequence>
<reference evidence="1 2" key="1">
    <citation type="submission" date="2016-08" db="EMBL/GenBank/DDBJ databases">
        <title>Genomes of anaerobic fungi encode conserved fungal cellulosomes for biomass hydrolysis.</title>
        <authorList>
            <consortium name="DOE Joint Genome Institute"/>
            <person name="Haitjema C.H."/>
            <person name="Gilmore S.P."/>
            <person name="Henske J.K."/>
            <person name="Solomon K.V."/>
            <person name="De Groot R."/>
            <person name="Kuo A."/>
            <person name="Mondo S.J."/>
            <person name="Salamov A.A."/>
            <person name="Labutti K."/>
            <person name="Zhao Z."/>
            <person name="Chiniquy J."/>
            <person name="Barry K."/>
            <person name="Brewer H.M."/>
            <person name="Purvine S.O."/>
            <person name="Wright A.T."/>
            <person name="Boxma B."/>
            <person name="Van Alen T."/>
            <person name="Hackstein J.H."/>
            <person name="Baker S.E."/>
            <person name="Grigoriev I.V."/>
            <person name="O'Malley M.A."/>
        </authorList>
    </citation>
    <scope>NUCLEOTIDE SEQUENCE [LARGE SCALE GENOMIC DNA]</scope>
    <source>
        <strain evidence="2">finn</strain>
    </source>
</reference>
<organism evidence="1 2">
    <name type="scientific">Piromyces finnis</name>
    <dbReference type="NCBI Taxonomy" id="1754191"/>
    <lineage>
        <taxon>Eukaryota</taxon>
        <taxon>Fungi</taxon>
        <taxon>Fungi incertae sedis</taxon>
        <taxon>Chytridiomycota</taxon>
        <taxon>Chytridiomycota incertae sedis</taxon>
        <taxon>Neocallimastigomycetes</taxon>
        <taxon>Neocallimastigales</taxon>
        <taxon>Neocallimastigaceae</taxon>
        <taxon>Piromyces</taxon>
    </lineage>
</organism>
<protein>
    <submittedName>
        <fullName evidence="1">Uncharacterized protein</fullName>
    </submittedName>
</protein>
<dbReference type="Proteomes" id="UP000193719">
    <property type="component" value="Unassembled WGS sequence"/>
</dbReference>
<comment type="caution">
    <text evidence="1">The sequence shown here is derived from an EMBL/GenBank/DDBJ whole genome shotgun (WGS) entry which is preliminary data.</text>
</comment>
<keyword evidence="2" id="KW-1185">Reference proteome</keyword>
<proteinExistence type="predicted"/>
<name>A0A1Y1VEW2_9FUNG</name>
<dbReference type="EMBL" id="MCFH01000012">
    <property type="protein sequence ID" value="ORX53850.1"/>
    <property type="molecule type" value="Genomic_DNA"/>
</dbReference>